<evidence type="ECO:0000313" key="1">
    <source>
        <dbReference type="EMBL" id="CAK5091749.1"/>
    </source>
</evidence>
<accession>A0ACB1AKE6</accession>
<keyword evidence="2" id="KW-1185">Reference proteome</keyword>
<protein>
    <submittedName>
        <fullName evidence="1">Uncharacterized protein</fullName>
    </submittedName>
</protein>
<reference evidence="1" key="1">
    <citation type="submission" date="2023-11" db="EMBL/GenBank/DDBJ databases">
        <authorList>
            <person name="Poullet M."/>
        </authorList>
    </citation>
    <scope>NUCLEOTIDE SEQUENCE</scope>
    <source>
        <strain evidence="1">E1834</strain>
    </source>
</reference>
<evidence type="ECO:0000313" key="2">
    <source>
        <dbReference type="Proteomes" id="UP001497535"/>
    </source>
</evidence>
<organism evidence="1 2">
    <name type="scientific">Meloidogyne enterolobii</name>
    <name type="common">Root-knot nematode worm</name>
    <name type="synonym">Meloidogyne mayaguensis</name>
    <dbReference type="NCBI Taxonomy" id="390850"/>
    <lineage>
        <taxon>Eukaryota</taxon>
        <taxon>Metazoa</taxon>
        <taxon>Ecdysozoa</taxon>
        <taxon>Nematoda</taxon>
        <taxon>Chromadorea</taxon>
        <taxon>Rhabditida</taxon>
        <taxon>Tylenchina</taxon>
        <taxon>Tylenchomorpha</taxon>
        <taxon>Tylenchoidea</taxon>
        <taxon>Meloidogynidae</taxon>
        <taxon>Meloidogyninae</taxon>
        <taxon>Meloidogyne</taxon>
    </lineage>
</organism>
<sequence length="229" mass="26856">MGKEQFEPSFRLVLNKNFLNSILSPSKTGCSSKTESSDRKRTLKRSTSDAIFFFEKRPKILPIGDECDPFSFLKIAEYYYDKKDLIQSSRELWKAASYAVKILFLKINVNITSMNGLEDLCYYAINKSTVYDQPGIEGSMARQLAKDQFSAAIELECYNYGSKIKKWTYEANKEDVVEFVQNFMKIKDYDKIKKNLMKFLKNWKYINFKCSFGTVKLGNEKYYYTIECW</sequence>
<gene>
    <name evidence="1" type="ORF">MENTE1834_LOCUS39611</name>
</gene>
<comment type="caution">
    <text evidence="1">The sequence shown here is derived from an EMBL/GenBank/DDBJ whole genome shotgun (WGS) entry which is preliminary data.</text>
</comment>
<dbReference type="EMBL" id="CAVMJV010000090">
    <property type="protein sequence ID" value="CAK5091749.1"/>
    <property type="molecule type" value="Genomic_DNA"/>
</dbReference>
<name>A0ACB1AKE6_MELEN</name>
<proteinExistence type="predicted"/>
<dbReference type="Proteomes" id="UP001497535">
    <property type="component" value="Unassembled WGS sequence"/>
</dbReference>